<keyword evidence="3" id="KW-0238">DNA-binding</keyword>
<evidence type="ECO:0000259" key="5">
    <source>
        <dbReference type="PROSITE" id="PS50931"/>
    </source>
</evidence>
<evidence type="ECO:0000256" key="4">
    <source>
        <dbReference type="ARBA" id="ARBA00023163"/>
    </source>
</evidence>
<dbReference type="Pfam" id="PF00126">
    <property type="entry name" value="HTH_1"/>
    <property type="match status" value="1"/>
</dbReference>
<organism evidence="6 7">
    <name type="scientific">Alkaliphilus metalliredigens (strain QYMF)</name>
    <dbReference type="NCBI Taxonomy" id="293826"/>
    <lineage>
        <taxon>Bacteria</taxon>
        <taxon>Bacillati</taxon>
        <taxon>Bacillota</taxon>
        <taxon>Clostridia</taxon>
        <taxon>Peptostreptococcales</taxon>
        <taxon>Natronincolaceae</taxon>
        <taxon>Alkaliphilus</taxon>
    </lineage>
</organism>
<evidence type="ECO:0000313" key="7">
    <source>
        <dbReference type="Proteomes" id="UP000001572"/>
    </source>
</evidence>
<sequence>MNQRELLYIKAIADTKSISKAAKKLFIAQPSLSQSIQKIEEDLGLHLFKRTNQGMLLTYAGEKYYLAATQILKIYNDFEMEISYINDLKSGRITIGITNFLATHLLPTVLPDFKKLCPNIQVLIQEKNSTELENTLINGEIDFAIMHMPVTKRQSSLLFDPIDDDPFLLATEKNHPLSRHAKNIDGLSFPSIDLKLFKDEPFIVLHSGKRIGQVATMIFQKADIIPNIVLTLKNFETARRLASTGIGSTFIPYEYSKIFGEKYQPSYFYIDQKYGAYWTTCIATSKNMYVSKASKLFIDLVKTKFGNEKSPS</sequence>
<dbReference type="Gene3D" id="3.40.190.290">
    <property type="match status" value="1"/>
</dbReference>
<dbReference type="FunFam" id="1.10.10.10:FF:000001">
    <property type="entry name" value="LysR family transcriptional regulator"/>
    <property type="match status" value="1"/>
</dbReference>
<dbReference type="OrthoDB" id="1825944at2"/>
<dbReference type="eggNOG" id="COG0583">
    <property type="taxonomic scope" value="Bacteria"/>
</dbReference>
<evidence type="ECO:0000256" key="1">
    <source>
        <dbReference type="ARBA" id="ARBA00009437"/>
    </source>
</evidence>
<dbReference type="EMBL" id="CP000724">
    <property type="protein sequence ID" value="ABR49353.1"/>
    <property type="molecule type" value="Genomic_DNA"/>
</dbReference>
<dbReference type="PROSITE" id="PS50931">
    <property type="entry name" value="HTH_LYSR"/>
    <property type="match status" value="1"/>
</dbReference>
<evidence type="ECO:0000256" key="2">
    <source>
        <dbReference type="ARBA" id="ARBA00023015"/>
    </source>
</evidence>
<dbReference type="InterPro" id="IPR005119">
    <property type="entry name" value="LysR_subst-bd"/>
</dbReference>
<dbReference type="InterPro" id="IPR036388">
    <property type="entry name" value="WH-like_DNA-bd_sf"/>
</dbReference>
<evidence type="ECO:0000256" key="3">
    <source>
        <dbReference type="ARBA" id="ARBA00023125"/>
    </source>
</evidence>
<dbReference type="GO" id="GO:0005829">
    <property type="term" value="C:cytosol"/>
    <property type="evidence" value="ECO:0007669"/>
    <property type="project" value="TreeGrafter"/>
</dbReference>
<keyword evidence="7" id="KW-1185">Reference proteome</keyword>
<feature type="domain" description="HTH lysR-type" evidence="5">
    <location>
        <begin position="1"/>
        <end position="58"/>
    </location>
</feature>
<keyword evidence="4" id="KW-0804">Transcription</keyword>
<dbReference type="CDD" id="cd05466">
    <property type="entry name" value="PBP2_LTTR_substrate"/>
    <property type="match status" value="1"/>
</dbReference>
<dbReference type="SUPFAM" id="SSF53850">
    <property type="entry name" value="Periplasmic binding protein-like II"/>
    <property type="match status" value="1"/>
</dbReference>
<accession>A6TT35</accession>
<dbReference type="SUPFAM" id="SSF46785">
    <property type="entry name" value="Winged helix' DNA-binding domain"/>
    <property type="match status" value="1"/>
</dbReference>
<dbReference type="GO" id="GO:0003677">
    <property type="term" value="F:DNA binding"/>
    <property type="evidence" value="ECO:0007669"/>
    <property type="project" value="UniProtKB-KW"/>
</dbReference>
<dbReference type="PRINTS" id="PR00039">
    <property type="entry name" value="HTHLYSR"/>
</dbReference>
<dbReference type="GO" id="GO:0003700">
    <property type="term" value="F:DNA-binding transcription factor activity"/>
    <property type="evidence" value="ECO:0007669"/>
    <property type="project" value="InterPro"/>
</dbReference>
<reference evidence="7" key="1">
    <citation type="journal article" date="2016" name="Genome Announc.">
        <title>Complete genome sequence of Alkaliphilus metalliredigens strain QYMF, an alkaliphilic and metal-reducing bacterium isolated from borax-contaminated leachate ponds.</title>
        <authorList>
            <person name="Hwang C."/>
            <person name="Copeland A."/>
            <person name="Lucas S."/>
            <person name="Lapidus A."/>
            <person name="Barry K."/>
            <person name="Detter J.C."/>
            <person name="Glavina Del Rio T."/>
            <person name="Hammon N."/>
            <person name="Israni S."/>
            <person name="Dalin E."/>
            <person name="Tice H."/>
            <person name="Pitluck S."/>
            <person name="Chertkov O."/>
            <person name="Brettin T."/>
            <person name="Bruce D."/>
            <person name="Han C."/>
            <person name="Schmutz J."/>
            <person name="Larimer F."/>
            <person name="Land M.L."/>
            <person name="Hauser L."/>
            <person name="Kyrpides N."/>
            <person name="Mikhailova N."/>
            <person name="Ye Q."/>
            <person name="Zhou J."/>
            <person name="Richardson P."/>
            <person name="Fields M.W."/>
        </authorList>
    </citation>
    <scope>NUCLEOTIDE SEQUENCE [LARGE SCALE GENOMIC DNA]</scope>
    <source>
        <strain evidence="7">QYMF</strain>
    </source>
</reference>
<dbReference type="Gene3D" id="1.10.10.10">
    <property type="entry name" value="Winged helix-like DNA-binding domain superfamily/Winged helix DNA-binding domain"/>
    <property type="match status" value="1"/>
</dbReference>
<dbReference type="RefSeq" id="WP_012064318.1">
    <property type="nucleotide sequence ID" value="NC_009633.1"/>
</dbReference>
<comment type="similarity">
    <text evidence="1">Belongs to the LysR transcriptional regulatory family.</text>
</comment>
<gene>
    <name evidence="6" type="ordered locus">Amet_3215</name>
</gene>
<dbReference type="STRING" id="293826.Amet_3215"/>
<dbReference type="PANTHER" id="PTHR30419:SF8">
    <property type="entry name" value="NITROGEN ASSIMILATION TRANSCRIPTIONAL ACTIVATOR-RELATED"/>
    <property type="match status" value="1"/>
</dbReference>
<name>A6TT35_ALKMQ</name>
<dbReference type="AlphaFoldDB" id="A6TT35"/>
<protein>
    <submittedName>
        <fullName evidence="6">Transcriptional regulator, LysR family</fullName>
    </submittedName>
</protein>
<dbReference type="HOGENOM" id="CLU_039613_6_2_9"/>
<proteinExistence type="inferred from homology"/>
<dbReference type="InterPro" id="IPR036390">
    <property type="entry name" value="WH_DNA-bd_sf"/>
</dbReference>
<dbReference type="PANTHER" id="PTHR30419">
    <property type="entry name" value="HTH-TYPE TRANSCRIPTIONAL REGULATOR YBHD"/>
    <property type="match status" value="1"/>
</dbReference>
<dbReference type="InterPro" id="IPR050950">
    <property type="entry name" value="HTH-type_LysR_regulators"/>
</dbReference>
<dbReference type="Proteomes" id="UP000001572">
    <property type="component" value="Chromosome"/>
</dbReference>
<dbReference type="KEGG" id="amt:Amet_3215"/>
<dbReference type="InterPro" id="IPR000847">
    <property type="entry name" value="LysR_HTH_N"/>
</dbReference>
<keyword evidence="2" id="KW-0805">Transcription regulation</keyword>
<dbReference type="Pfam" id="PF03466">
    <property type="entry name" value="LysR_substrate"/>
    <property type="match status" value="1"/>
</dbReference>
<evidence type="ECO:0000313" key="6">
    <source>
        <dbReference type="EMBL" id="ABR49353.1"/>
    </source>
</evidence>